<dbReference type="OrthoDB" id="480112at2"/>
<evidence type="ECO:0000256" key="4">
    <source>
        <dbReference type="ARBA" id="ARBA00023004"/>
    </source>
</evidence>
<proteinExistence type="inferred from homology"/>
<dbReference type="GO" id="GO:0005506">
    <property type="term" value="F:iron ion binding"/>
    <property type="evidence" value="ECO:0007669"/>
    <property type="project" value="InterPro"/>
</dbReference>
<evidence type="ECO:0000259" key="6">
    <source>
        <dbReference type="Pfam" id="PF02668"/>
    </source>
</evidence>
<dbReference type="EMBL" id="RSCL01000042">
    <property type="protein sequence ID" value="RUS95285.1"/>
    <property type="molecule type" value="Genomic_DNA"/>
</dbReference>
<organism evidence="7 8">
    <name type="scientific">Dulcicalothrix desertica PCC 7102</name>
    <dbReference type="NCBI Taxonomy" id="232991"/>
    <lineage>
        <taxon>Bacteria</taxon>
        <taxon>Bacillati</taxon>
        <taxon>Cyanobacteriota</taxon>
        <taxon>Cyanophyceae</taxon>
        <taxon>Nostocales</taxon>
        <taxon>Calotrichaceae</taxon>
        <taxon>Dulcicalothrix</taxon>
    </lineage>
</organism>
<reference evidence="7" key="2">
    <citation type="journal article" date="2019" name="Genome Biol. Evol.">
        <title>Day and night: Metabolic profiles and evolutionary relationships of six axenic non-marine cyanobacteria.</title>
        <authorList>
            <person name="Will S.E."/>
            <person name="Henke P."/>
            <person name="Boedeker C."/>
            <person name="Huang S."/>
            <person name="Brinkmann H."/>
            <person name="Rohde M."/>
            <person name="Jarek M."/>
            <person name="Friedl T."/>
            <person name="Seufert S."/>
            <person name="Schumacher M."/>
            <person name="Overmann J."/>
            <person name="Neumann-Schaal M."/>
            <person name="Petersen J."/>
        </authorList>
    </citation>
    <scope>NUCLEOTIDE SEQUENCE [LARGE SCALE GENOMIC DNA]</scope>
    <source>
        <strain evidence="7">PCC 7102</strain>
    </source>
</reference>
<dbReference type="SUPFAM" id="SSF51197">
    <property type="entry name" value="Clavaminate synthase-like"/>
    <property type="match status" value="1"/>
</dbReference>
<dbReference type="GO" id="GO:0016491">
    <property type="term" value="F:oxidoreductase activity"/>
    <property type="evidence" value="ECO:0007669"/>
    <property type="project" value="UniProtKB-KW"/>
</dbReference>
<dbReference type="NCBIfam" id="NF041363">
    <property type="entry name" value="GntD_guanitoxin"/>
    <property type="match status" value="1"/>
</dbReference>
<dbReference type="AlphaFoldDB" id="A0A3S1A7P5"/>
<keyword evidence="8" id="KW-1185">Reference proteome</keyword>
<gene>
    <name evidence="7" type="ORF">DSM106972_090610</name>
</gene>
<evidence type="ECO:0000256" key="5">
    <source>
        <dbReference type="PIRSR" id="PIRSR019543-2"/>
    </source>
</evidence>
<dbReference type="InterPro" id="IPR053447">
    <property type="entry name" value="Alpha-KG_dependent_hydroxylase"/>
</dbReference>
<evidence type="ECO:0000313" key="7">
    <source>
        <dbReference type="EMBL" id="RUS95285.1"/>
    </source>
</evidence>
<dbReference type="Pfam" id="PF02668">
    <property type="entry name" value="TauD"/>
    <property type="match status" value="1"/>
</dbReference>
<dbReference type="Proteomes" id="UP000271624">
    <property type="component" value="Unassembled WGS sequence"/>
</dbReference>
<dbReference type="InterPro" id="IPR042098">
    <property type="entry name" value="TauD-like_sf"/>
</dbReference>
<evidence type="ECO:0000256" key="1">
    <source>
        <dbReference type="ARBA" id="ARBA00008425"/>
    </source>
</evidence>
<comment type="caution">
    <text evidence="7">The sequence shown here is derived from an EMBL/GenBank/DDBJ whole genome shotgun (WGS) entry which is preliminary data.</text>
</comment>
<feature type="domain" description="TauD/TfdA-like" evidence="6">
    <location>
        <begin position="255"/>
        <end position="322"/>
    </location>
</feature>
<dbReference type="PIRSF" id="PIRSF019543">
    <property type="entry name" value="Clavaminate_syn"/>
    <property type="match status" value="1"/>
</dbReference>
<feature type="binding site" evidence="5">
    <location>
        <position position="149"/>
    </location>
    <ligand>
        <name>Fe cation</name>
        <dbReference type="ChEBI" id="CHEBI:24875"/>
    </ligand>
</feature>
<feature type="binding site" evidence="5">
    <location>
        <position position="147"/>
    </location>
    <ligand>
        <name>Fe cation</name>
        <dbReference type="ChEBI" id="CHEBI:24875"/>
    </ligand>
</feature>
<keyword evidence="2 5" id="KW-0479">Metal-binding</keyword>
<keyword evidence="4 5" id="KW-0408">Iron</keyword>
<dbReference type="InterPro" id="IPR003819">
    <property type="entry name" value="TauD/TfdA-like"/>
</dbReference>
<reference evidence="7" key="1">
    <citation type="submission" date="2018-12" db="EMBL/GenBank/DDBJ databases">
        <authorList>
            <person name="Will S."/>
            <person name="Neumann-Schaal M."/>
            <person name="Henke P."/>
        </authorList>
    </citation>
    <scope>NUCLEOTIDE SEQUENCE</scope>
    <source>
        <strain evidence="7">PCC 7102</strain>
    </source>
</reference>
<evidence type="ECO:0000256" key="3">
    <source>
        <dbReference type="ARBA" id="ARBA00023002"/>
    </source>
</evidence>
<dbReference type="RefSeq" id="WP_127087020.1">
    <property type="nucleotide sequence ID" value="NZ_RSCL01000042.1"/>
</dbReference>
<comment type="similarity">
    <text evidence="1">Belongs to the clavaminate synthase family.</text>
</comment>
<dbReference type="Gene3D" id="3.60.130.10">
    <property type="entry name" value="Clavaminate synthase-like"/>
    <property type="match status" value="1"/>
</dbReference>
<evidence type="ECO:0000256" key="2">
    <source>
        <dbReference type="ARBA" id="ARBA00022723"/>
    </source>
</evidence>
<sequence>MEKIVLSEQEVKHIKIILERLTSQYTSVEDVEFLNNVNTEAHELPKRLRAFINNFKLLEPSSGICLISGYPISDSKIGKTPSHWKDRPETSPTLEEEILFMLLGSLLGEAIGWSTQQAGHIVHNICPIKGHENEQIGSSSEQPLWWHNEDAFHPYRGDYIGLMCLRNPDQVPTTVGAIEKGQLQRELVQTLFEERFTIHPDESHLEKHKFSLNTLPTNCEQFLESAYNRINNMNINPQKLPLLYGDFESPYIRIDPYYMDDLENDKEAANALNQLVKVIEGNLINLVLQPGDFCFIDNYKAVHGRKSFKANFDGKDRWLKRINITRDLRKSRSIRPTVTSRVLF</sequence>
<accession>A0A3S1A7P5</accession>
<keyword evidence="3" id="KW-0560">Oxidoreductase</keyword>
<protein>
    <recommendedName>
        <fullName evidence="6">TauD/TfdA-like domain-containing protein</fullName>
    </recommendedName>
</protein>
<dbReference type="InterPro" id="IPR014503">
    <property type="entry name" value="Clavaminate_syn-like"/>
</dbReference>
<name>A0A3S1A7P5_9CYAN</name>
<evidence type="ECO:0000313" key="8">
    <source>
        <dbReference type="Proteomes" id="UP000271624"/>
    </source>
</evidence>